<accession>A0A6H0XWP7</accession>
<dbReference type="EMBL" id="CP051141">
    <property type="protein sequence ID" value="QIW99105.1"/>
    <property type="molecule type" value="Genomic_DNA"/>
</dbReference>
<evidence type="ECO:0000256" key="2">
    <source>
        <dbReference type="ARBA" id="ARBA00022771"/>
    </source>
</evidence>
<proteinExistence type="predicted"/>
<keyword evidence="9" id="KW-1185">Reference proteome</keyword>
<evidence type="ECO:0000256" key="1">
    <source>
        <dbReference type="ARBA" id="ARBA00022723"/>
    </source>
</evidence>
<dbReference type="PANTHER" id="PTHR14305">
    <property type="entry name" value="E3 UBIQUITIN-PROTEIN LIGASE CCNB1IP1"/>
    <property type="match status" value="1"/>
</dbReference>
<dbReference type="SUPFAM" id="SSF57850">
    <property type="entry name" value="RING/U-box"/>
    <property type="match status" value="1"/>
</dbReference>
<evidence type="ECO:0000256" key="6">
    <source>
        <dbReference type="SAM" id="MobiDB-lite"/>
    </source>
</evidence>
<keyword evidence="5" id="KW-0175">Coiled coil</keyword>
<dbReference type="PROSITE" id="PS00518">
    <property type="entry name" value="ZF_RING_1"/>
    <property type="match status" value="1"/>
</dbReference>
<dbReference type="InterPro" id="IPR017907">
    <property type="entry name" value="Znf_RING_CS"/>
</dbReference>
<dbReference type="GO" id="GO:0007131">
    <property type="term" value="P:reciprocal meiotic recombination"/>
    <property type="evidence" value="ECO:0007669"/>
    <property type="project" value="InterPro"/>
</dbReference>
<evidence type="ECO:0000256" key="4">
    <source>
        <dbReference type="PROSITE-ProRule" id="PRU00175"/>
    </source>
</evidence>
<dbReference type="Pfam" id="PF14634">
    <property type="entry name" value="zf-RING_5"/>
    <property type="match status" value="1"/>
</dbReference>
<dbReference type="PROSITE" id="PS50089">
    <property type="entry name" value="ZF_RING_2"/>
    <property type="match status" value="1"/>
</dbReference>
<keyword evidence="1" id="KW-0479">Metal-binding</keyword>
<evidence type="ECO:0000259" key="7">
    <source>
        <dbReference type="PROSITE" id="PS50089"/>
    </source>
</evidence>
<protein>
    <recommendedName>
        <fullName evidence="7">RING-type domain-containing protein</fullName>
    </recommendedName>
</protein>
<keyword evidence="2 4" id="KW-0863">Zinc-finger</keyword>
<feature type="coiled-coil region" evidence="5">
    <location>
        <begin position="130"/>
        <end position="164"/>
    </location>
</feature>
<dbReference type="GO" id="GO:0008270">
    <property type="term" value="F:zinc ion binding"/>
    <property type="evidence" value="ECO:0007669"/>
    <property type="project" value="UniProtKB-KW"/>
</dbReference>
<organism evidence="8 9">
    <name type="scientific">Peltaster fructicola</name>
    <dbReference type="NCBI Taxonomy" id="286661"/>
    <lineage>
        <taxon>Eukaryota</taxon>
        <taxon>Fungi</taxon>
        <taxon>Dikarya</taxon>
        <taxon>Ascomycota</taxon>
        <taxon>Pezizomycotina</taxon>
        <taxon>Dothideomycetes</taxon>
        <taxon>Dothideomycetes incertae sedis</taxon>
        <taxon>Peltaster</taxon>
    </lineage>
</organism>
<feature type="domain" description="RING-type" evidence="7">
    <location>
        <begin position="12"/>
        <end position="52"/>
    </location>
</feature>
<dbReference type="AlphaFoldDB" id="A0A6H0XWP7"/>
<gene>
    <name evidence="8" type="ORF">AMS68_004623</name>
</gene>
<dbReference type="Gene3D" id="3.30.40.10">
    <property type="entry name" value="Zinc/RING finger domain, C3HC4 (zinc finger)"/>
    <property type="match status" value="1"/>
</dbReference>
<feature type="compositionally biased region" description="Polar residues" evidence="6">
    <location>
        <begin position="289"/>
        <end position="298"/>
    </location>
</feature>
<dbReference type="GO" id="GO:0061630">
    <property type="term" value="F:ubiquitin protein ligase activity"/>
    <property type="evidence" value="ECO:0007669"/>
    <property type="project" value="InterPro"/>
</dbReference>
<dbReference type="InterPro" id="IPR013083">
    <property type="entry name" value="Znf_RING/FYVE/PHD"/>
</dbReference>
<dbReference type="GO" id="GO:0000795">
    <property type="term" value="C:synaptonemal complex"/>
    <property type="evidence" value="ECO:0007669"/>
    <property type="project" value="InterPro"/>
</dbReference>
<name>A0A6H0XWP7_9PEZI</name>
<dbReference type="OrthoDB" id="441210at2759"/>
<evidence type="ECO:0000313" key="8">
    <source>
        <dbReference type="EMBL" id="QIW99105.1"/>
    </source>
</evidence>
<evidence type="ECO:0000256" key="5">
    <source>
        <dbReference type="SAM" id="Coils"/>
    </source>
</evidence>
<dbReference type="InterPro" id="IPR001841">
    <property type="entry name" value="Znf_RING"/>
</dbReference>
<dbReference type="InterPro" id="IPR042448">
    <property type="entry name" value="CCNB1IP1"/>
</dbReference>
<dbReference type="PANTHER" id="PTHR14305:SF0">
    <property type="entry name" value="E3 UBIQUITIN-PROTEIN LIGASE CCNB1IP1"/>
    <property type="match status" value="1"/>
</dbReference>
<evidence type="ECO:0000313" key="9">
    <source>
        <dbReference type="Proteomes" id="UP000503462"/>
    </source>
</evidence>
<evidence type="ECO:0000256" key="3">
    <source>
        <dbReference type="ARBA" id="ARBA00022833"/>
    </source>
</evidence>
<sequence length="348" mass="38134">MDLALRCNSLKCRTQLADQAVVTTCSHIFCLPCADSLGMSNANSSSRTCPACGTHLINQDDAAVTNLSPTEDYKTSVLSGLSPAVIIECASRAMAFWTYQTTQEVFYQEFLMKSMTEKYHSLSGQMDKLITNANTEVATLRERMAAMQLDHKELENKNQQLGEACKKKCKDNGQLHKLYQQAKQRQVSDHMAEAAEQDASHVVQSLGLEFNNTGDYNINTQPNQGRVRSDESDGLRFGHGALSSRVHGLRIPTAQSHTTGNRSHLPMPVTGPAHGAGLFFRDQNARESAGSQRLTTPFRQPLGNLETNTYPHRQTDNFGLGTGMKFGRPSGGSYYRGQGAGGSMYGGR</sequence>
<reference evidence="8 9" key="1">
    <citation type="journal article" date="2016" name="Sci. Rep.">
        <title>Peltaster fructicola genome reveals evolution from an invasive phytopathogen to an ectophytic parasite.</title>
        <authorList>
            <person name="Xu C."/>
            <person name="Chen H."/>
            <person name="Gleason M.L."/>
            <person name="Xu J.R."/>
            <person name="Liu H."/>
            <person name="Zhang R."/>
            <person name="Sun G."/>
        </authorList>
    </citation>
    <scope>NUCLEOTIDE SEQUENCE [LARGE SCALE GENOMIC DNA]</scope>
    <source>
        <strain evidence="8 9">LNHT1506</strain>
    </source>
</reference>
<dbReference type="Proteomes" id="UP000503462">
    <property type="component" value="Chromosome 3"/>
</dbReference>
<feature type="region of interest" description="Disordered" evidence="6">
    <location>
        <begin position="255"/>
        <end position="312"/>
    </location>
</feature>
<keyword evidence="3" id="KW-0862">Zinc</keyword>